<proteinExistence type="predicted"/>
<dbReference type="PANTHER" id="PTHR24114:SF2">
    <property type="entry name" value="F-BOX DOMAIN-CONTAINING PROTEIN-RELATED"/>
    <property type="match status" value="1"/>
</dbReference>
<protein>
    <recommendedName>
        <fullName evidence="3">Ran gtpase-activating protein</fullName>
    </recommendedName>
</protein>
<dbReference type="AlphaFoldDB" id="A0A9J6GLV2"/>
<evidence type="ECO:0008006" key="3">
    <source>
        <dbReference type="Google" id="ProtNLM"/>
    </source>
</evidence>
<reference evidence="1 2" key="1">
    <citation type="journal article" date="2020" name="Cell">
        <title>Large-Scale Comparative Analyses of Tick Genomes Elucidate Their Genetic Diversity and Vector Capacities.</title>
        <authorList>
            <consortium name="Tick Genome and Microbiome Consortium (TIGMIC)"/>
            <person name="Jia N."/>
            <person name="Wang J."/>
            <person name="Shi W."/>
            <person name="Du L."/>
            <person name="Sun Y."/>
            <person name="Zhan W."/>
            <person name="Jiang J.F."/>
            <person name="Wang Q."/>
            <person name="Zhang B."/>
            <person name="Ji P."/>
            <person name="Bell-Sakyi L."/>
            <person name="Cui X.M."/>
            <person name="Yuan T.T."/>
            <person name="Jiang B.G."/>
            <person name="Yang W.F."/>
            <person name="Lam T.T."/>
            <person name="Chang Q.C."/>
            <person name="Ding S.J."/>
            <person name="Wang X.J."/>
            <person name="Zhu J.G."/>
            <person name="Ruan X.D."/>
            <person name="Zhao L."/>
            <person name="Wei J.T."/>
            <person name="Ye R.Z."/>
            <person name="Que T.C."/>
            <person name="Du C.H."/>
            <person name="Zhou Y.H."/>
            <person name="Cheng J.X."/>
            <person name="Dai P.F."/>
            <person name="Guo W.B."/>
            <person name="Han X.H."/>
            <person name="Huang E.J."/>
            <person name="Li L.F."/>
            <person name="Wei W."/>
            <person name="Gao Y.C."/>
            <person name="Liu J.Z."/>
            <person name="Shao H.Z."/>
            <person name="Wang X."/>
            <person name="Wang C.C."/>
            <person name="Yang T.C."/>
            <person name="Huo Q.B."/>
            <person name="Li W."/>
            <person name="Chen H.Y."/>
            <person name="Chen S.E."/>
            <person name="Zhou L.G."/>
            <person name="Ni X.B."/>
            <person name="Tian J.H."/>
            <person name="Sheng Y."/>
            <person name="Liu T."/>
            <person name="Pan Y.S."/>
            <person name="Xia L.Y."/>
            <person name="Li J."/>
            <person name="Zhao F."/>
            <person name="Cao W.C."/>
        </authorList>
    </citation>
    <scope>NUCLEOTIDE SEQUENCE [LARGE SCALE GENOMIC DNA]</scope>
    <source>
        <strain evidence="1">HaeL-2018</strain>
    </source>
</reference>
<dbReference type="EMBL" id="JABSTR010000007">
    <property type="protein sequence ID" value="KAH9375148.1"/>
    <property type="molecule type" value="Genomic_DNA"/>
</dbReference>
<organism evidence="1 2">
    <name type="scientific">Haemaphysalis longicornis</name>
    <name type="common">Bush tick</name>
    <dbReference type="NCBI Taxonomy" id="44386"/>
    <lineage>
        <taxon>Eukaryota</taxon>
        <taxon>Metazoa</taxon>
        <taxon>Ecdysozoa</taxon>
        <taxon>Arthropoda</taxon>
        <taxon>Chelicerata</taxon>
        <taxon>Arachnida</taxon>
        <taxon>Acari</taxon>
        <taxon>Parasitiformes</taxon>
        <taxon>Ixodida</taxon>
        <taxon>Ixodoidea</taxon>
        <taxon>Ixodidae</taxon>
        <taxon>Haemaphysalinae</taxon>
        <taxon>Haemaphysalis</taxon>
    </lineage>
</organism>
<dbReference type="InterPro" id="IPR052394">
    <property type="entry name" value="LRR-containing"/>
</dbReference>
<evidence type="ECO:0000313" key="1">
    <source>
        <dbReference type="EMBL" id="KAH9375148.1"/>
    </source>
</evidence>
<comment type="caution">
    <text evidence="1">The sequence shown here is derived from an EMBL/GenBank/DDBJ whole genome shotgun (WGS) entry which is preliminary data.</text>
</comment>
<dbReference type="VEuPathDB" id="VectorBase:HLOH_044431"/>
<sequence>MDFERPCSAPEQRCWLCTELTPWNQAMHGLGFELVELRPGKLRLRPLRDDDRSTERNRAPAPEASLLISRLLQHHRCIDELKVACRVYSGFAVRETSFPIRLRPALGSGSRRTIRRLEVQTSVIYRATDKEPTRERLYQLENLDAVCGLERLKLELHETEREFADKLAKLLRRNAGSIKRLEIPHMELPRQVTHALRYLFNCESLTLFSLWGNQVPGVRSVTRLLHSSTALKELSITRIASTAQISAIAKELEINTSLTKLSLQIGYPYNTPEAVFTALQANTTLKELSVTDCHITEECGQALALLLQSNTGLRLLHIGDADISEPSLLLLASALTRNTTLESLHLSSELLPMNGIVELCKVLRVNKTLKMLQFGGEVDPPEGRYALARQLAQDECYGLVQLPWTDPYLPDLTDALTSSLASIKELCLLHMERLRWGDLADLFDALACSKCVCTFRATINGNFDNIGAPFCEMLRVNRSIDYLDLTVDRDGCEFIEKVAYALAENVSITKIVLRIDVACKLETMTALSYLLAHNKTAANFFVEFRTRLSPEFLEEFSYGLLQNKTIVKFKLVQDFGRHTSFQSFLLHETVHRNRGALNRAVDFVISPSPDRQCAEGFEHFSGRPCFLQRLKKVSGKTELEALLAIDAAKRYLHDNYLLHHGHC</sequence>
<dbReference type="Proteomes" id="UP000821853">
    <property type="component" value="Chromosome 5"/>
</dbReference>
<gene>
    <name evidence="1" type="ORF">HPB48_022810</name>
</gene>
<dbReference type="OrthoDB" id="8436363at2759"/>
<name>A0A9J6GLV2_HAELO</name>
<keyword evidence="2" id="KW-1185">Reference proteome</keyword>
<accession>A0A9J6GLV2</accession>
<evidence type="ECO:0000313" key="2">
    <source>
        <dbReference type="Proteomes" id="UP000821853"/>
    </source>
</evidence>
<dbReference type="SUPFAM" id="SSF52047">
    <property type="entry name" value="RNI-like"/>
    <property type="match status" value="2"/>
</dbReference>
<dbReference type="PANTHER" id="PTHR24114">
    <property type="entry name" value="LEUCINE RICH REPEAT FAMILY PROTEIN"/>
    <property type="match status" value="1"/>
</dbReference>
<dbReference type="Gene3D" id="3.80.10.10">
    <property type="entry name" value="Ribonuclease Inhibitor"/>
    <property type="match status" value="3"/>
</dbReference>
<dbReference type="InterPro" id="IPR032675">
    <property type="entry name" value="LRR_dom_sf"/>
</dbReference>
<dbReference type="SMART" id="SM00368">
    <property type="entry name" value="LRR_RI"/>
    <property type="match status" value="3"/>
</dbReference>